<evidence type="ECO:0000256" key="1">
    <source>
        <dbReference type="ARBA" id="ARBA00022448"/>
    </source>
</evidence>
<dbReference type="AlphaFoldDB" id="A0A9Q9X6R2"/>
<feature type="domain" description="Chorein N-terminal" evidence="3">
    <location>
        <begin position="1"/>
        <end position="116"/>
    </location>
</feature>
<proteinExistence type="predicted"/>
<dbReference type="GeneID" id="109045500"/>
<dbReference type="KEGG" id="ccar:109045500"/>
<organism evidence="4">
    <name type="scientific">Cyprinus carpio</name>
    <name type="common">Common carp</name>
    <dbReference type="NCBI Taxonomy" id="7962"/>
    <lineage>
        <taxon>Eukaryota</taxon>
        <taxon>Metazoa</taxon>
        <taxon>Chordata</taxon>
        <taxon>Craniata</taxon>
        <taxon>Vertebrata</taxon>
        <taxon>Euteleostomi</taxon>
        <taxon>Actinopterygii</taxon>
        <taxon>Neopterygii</taxon>
        <taxon>Teleostei</taxon>
        <taxon>Ostariophysi</taxon>
        <taxon>Cypriniformes</taxon>
        <taxon>Cyprinidae</taxon>
        <taxon>Cyprininae</taxon>
        <taxon>Cyprinus</taxon>
    </lineage>
</organism>
<dbReference type="PANTHER" id="PTHR12517:SF0">
    <property type="entry name" value="INTERMEMBRANE LIPID TRANSFER PROTEIN VPS13B"/>
    <property type="match status" value="1"/>
</dbReference>
<dbReference type="Pfam" id="PF12624">
    <property type="entry name" value="VPS13_N"/>
    <property type="match status" value="1"/>
</dbReference>
<evidence type="ECO:0000256" key="2">
    <source>
        <dbReference type="SAM" id="MobiDB-lite"/>
    </source>
</evidence>
<feature type="region of interest" description="Disordered" evidence="2">
    <location>
        <begin position="84"/>
        <end position="143"/>
    </location>
</feature>
<dbReference type="RefSeq" id="XP_042596235.1">
    <property type="nucleotide sequence ID" value="XM_042740301.1"/>
</dbReference>
<sequence>MLESYVSPLLMSYVNRYIKNLKTSDLQLSIWGLRLEVLEQELKLPFTIHELCIHVPWTKLSTEPVVITINTMECILKLRDGATEDNESCTLSSTNRSASESSKAVSKPRRVQQAPSDPDLPPGHRSHQIQSVSKSEGHCSHPDPPEEVFGADNCCPLAHLHLSHCSSCASLA</sequence>
<evidence type="ECO:0000313" key="4">
    <source>
        <dbReference type="RefSeq" id="XP_042596235.1"/>
    </source>
</evidence>
<dbReference type="InterPro" id="IPR026854">
    <property type="entry name" value="VPS13_N"/>
</dbReference>
<dbReference type="Proteomes" id="UP001155660">
    <property type="component" value="Chromosome B16"/>
</dbReference>
<protein>
    <submittedName>
        <fullName evidence="4">Vacuolar protein sorting-associated protein 13B</fullName>
    </submittedName>
</protein>
<gene>
    <name evidence="4" type="primary">LOC109045500</name>
</gene>
<dbReference type="OrthoDB" id="445152at2759"/>
<dbReference type="CTD" id="157680"/>
<dbReference type="InterPro" id="IPR039782">
    <property type="entry name" value="VPS13B"/>
</dbReference>
<feature type="compositionally biased region" description="Polar residues" evidence="2">
    <location>
        <begin position="88"/>
        <end position="104"/>
    </location>
</feature>
<evidence type="ECO:0000259" key="3">
    <source>
        <dbReference type="Pfam" id="PF12624"/>
    </source>
</evidence>
<accession>A0A9Q9X6R2</accession>
<name>A0A9Q9X6R2_CYPCA</name>
<reference evidence="4" key="1">
    <citation type="submission" date="2025-08" db="UniProtKB">
        <authorList>
            <consortium name="RefSeq"/>
        </authorList>
    </citation>
    <scope>IDENTIFICATION</scope>
    <source>
        <tissue evidence="4">Muscle</tissue>
    </source>
</reference>
<keyword evidence="1" id="KW-0813">Transport</keyword>
<dbReference type="PANTHER" id="PTHR12517">
    <property type="entry name" value="VACUOLAR PROTEIN SORTING-ASSOCIATED PROTEIN 13B"/>
    <property type="match status" value="1"/>
</dbReference>